<dbReference type="Proteomes" id="UP001183388">
    <property type="component" value="Unassembled WGS sequence"/>
</dbReference>
<dbReference type="SUPFAM" id="SSF82185">
    <property type="entry name" value="Histone H3 K4-specific methyltransferase SET7/9 N-terminal domain"/>
    <property type="match status" value="1"/>
</dbReference>
<evidence type="ECO:0000313" key="1">
    <source>
        <dbReference type="EMBL" id="MDT0309866.1"/>
    </source>
</evidence>
<keyword evidence="2" id="KW-1185">Reference proteome</keyword>
<reference evidence="2" key="1">
    <citation type="submission" date="2023-07" db="EMBL/GenBank/DDBJ databases">
        <title>30 novel species of actinomycetes from the DSMZ collection.</title>
        <authorList>
            <person name="Nouioui I."/>
        </authorList>
    </citation>
    <scope>NUCLEOTIDE SEQUENCE [LARGE SCALE GENOMIC DNA]</scope>
    <source>
        <strain evidence="2">DSM 44917</strain>
    </source>
</reference>
<gene>
    <name evidence="1" type="ORF">RM780_23345</name>
</gene>
<protein>
    <recommendedName>
        <fullName evidence="3">Toxin-antitoxin system YwqK family antitoxin</fullName>
    </recommendedName>
</protein>
<dbReference type="EMBL" id="JAVREN010000048">
    <property type="protein sequence ID" value="MDT0309866.1"/>
    <property type="molecule type" value="Genomic_DNA"/>
</dbReference>
<accession>A0ABU2LED9</accession>
<dbReference type="Gene3D" id="3.90.930.1">
    <property type="match status" value="1"/>
</dbReference>
<name>A0ABU2LED9_9ACTN</name>
<evidence type="ECO:0000313" key="2">
    <source>
        <dbReference type="Proteomes" id="UP001183388"/>
    </source>
</evidence>
<organism evidence="1 2">
    <name type="scientific">Streptomyces boetiae</name>
    <dbReference type="NCBI Taxonomy" id="3075541"/>
    <lineage>
        <taxon>Bacteria</taxon>
        <taxon>Bacillati</taxon>
        <taxon>Actinomycetota</taxon>
        <taxon>Actinomycetes</taxon>
        <taxon>Kitasatosporales</taxon>
        <taxon>Streptomycetaceae</taxon>
        <taxon>Streptomyces</taxon>
    </lineage>
</organism>
<dbReference type="RefSeq" id="WP_311632832.1">
    <property type="nucleotide sequence ID" value="NZ_JAVREN010000048.1"/>
</dbReference>
<comment type="caution">
    <text evidence="1">The sequence shown here is derived from an EMBL/GenBank/DDBJ whole genome shotgun (WGS) entry which is preliminary data.</text>
</comment>
<evidence type="ECO:0008006" key="3">
    <source>
        <dbReference type="Google" id="ProtNLM"/>
    </source>
</evidence>
<sequence>MITLQRINIDDPNVDNDFGHRLLYQGRPFTGEVEEYQGDSLISRETYTDGIKDGLTCEWYRDGTLRAEGIIRKGLVAGEFRRWHPNGTLAKVQLNSDDGKRLLAEYEWDAEGHPIRSWQANEDPD</sequence>
<proteinExistence type="predicted"/>